<name>A0A645A973_9ZZZZ</name>
<evidence type="ECO:0000256" key="1">
    <source>
        <dbReference type="SAM" id="MobiDB-lite"/>
    </source>
</evidence>
<proteinExistence type="predicted"/>
<protein>
    <submittedName>
        <fullName evidence="2">Uncharacterized protein</fullName>
    </submittedName>
</protein>
<feature type="compositionally biased region" description="Basic and acidic residues" evidence="1">
    <location>
        <begin position="126"/>
        <end position="156"/>
    </location>
</feature>
<feature type="region of interest" description="Disordered" evidence="1">
    <location>
        <begin position="1"/>
        <end position="156"/>
    </location>
</feature>
<reference evidence="2" key="1">
    <citation type="submission" date="2019-08" db="EMBL/GenBank/DDBJ databases">
        <authorList>
            <person name="Kucharzyk K."/>
            <person name="Murdoch R.W."/>
            <person name="Higgins S."/>
            <person name="Loffler F."/>
        </authorList>
    </citation>
    <scope>NUCLEOTIDE SEQUENCE</scope>
</reference>
<accession>A0A645A973</accession>
<dbReference type="EMBL" id="VSSQ01012445">
    <property type="protein sequence ID" value="MPM49258.1"/>
    <property type="molecule type" value="Genomic_DNA"/>
</dbReference>
<feature type="compositionally biased region" description="Basic and acidic residues" evidence="1">
    <location>
        <begin position="16"/>
        <end position="63"/>
    </location>
</feature>
<sequence length="156" mass="17548">MRPSSREPLEDPGDGEPDHHIAGNEAQRHEDREDREVRLGGRRQDRGGIVRRYADRSGQEDAQRPPARMLDQRDSPPHHTSPAVAPGSRLGLGTRQQLAMQHRQPLGLADDLKEDHLAHTLAEPQADARFDRADEMGGDRGDDERLAVDHRDERAQ</sequence>
<gene>
    <name evidence="2" type="ORF">SDC9_95986</name>
</gene>
<dbReference type="AlphaFoldDB" id="A0A645A973"/>
<evidence type="ECO:0000313" key="2">
    <source>
        <dbReference type="EMBL" id="MPM49258.1"/>
    </source>
</evidence>
<comment type="caution">
    <text evidence="2">The sequence shown here is derived from an EMBL/GenBank/DDBJ whole genome shotgun (WGS) entry which is preliminary data.</text>
</comment>
<organism evidence="2">
    <name type="scientific">bioreactor metagenome</name>
    <dbReference type="NCBI Taxonomy" id="1076179"/>
    <lineage>
        <taxon>unclassified sequences</taxon>
        <taxon>metagenomes</taxon>
        <taxon>ecological metagenomes</taxon>
    </lineage>
</organism>